<dbReference type="EMBL" id="JARZHI010000056">
    <property type="protein sequence ID" value="MDI1435310.1"/>
    <property type="molecule type" value="Genomic_DNA"/>
</dbReference>
<evidence type="ECO:0008006" key="3">
    <source>
        <dbReference type="Google" id="ProtNLM"/>
    </source>
</evidence>
<evidence type="ECO:0000313" key="2">
    <source>
        <dbReference type="Proteomes" id="UP001160301"/>
    </source>
</evidence>
<sequence>MLRTAWFVMLAALVFGCGDDGERPITDFNGVPFGATCDNDKDCGGAQNACCTGGKCSPEGWCSPNCASDQDCPSGFFCIDRDGKRCFNECADDRDCPTDFICEEKSGHKTCRYK</sequence>
<dbReference type="Proteomes" id="UP001160301">
    <property type="component" value="Unassembled WGS sequence"/>
</dbReference>
<dbReference type="PROSITE" id="PS51257">
    <property type="entry name" value="PROKAR_LIPOPROTEIN"/>
    <property type="match status" value="1"/>
</dbReference>
<organism evidence="1 2">
    <name type="scientific">Polyangium sorediatum</name>
    <dbReference type="NCBI Taxonomy" id="889274"/>
    <lineage>
        <taxon>Bacteria</taxon>
        <taxon>Pseudomonadati</taxon>
        <taxon>Myxococcota</taxon>
        <taxon>Polyangia</taxon>
        <taxon>Polyangiales</taxon>
        <taxon>Polyangiaceae</taxon>
        <taxon>Polyangium</taxon>
    </lineage>
</organism>
<protein>
    <recommendedName>
        <fullName evidence="3">Lipoprotein</fullName>
    </recommendedName>
</protein>
<reference evidence="1 2" key="1">
    <citation type="submission" date="2023-04" db="EMBL/GenBank/DDBJ databases">
        <title>The genome sequence of Polyangium sorediatum DSM14670.</title>
        <authorList>
            <person name="Zhang X."/>
        </authorList>
    </citation>
    <scope>NUCLEOTIDE SEQUENCE [LARGE SCALE GENOMIC DNA]</scope>
    <source>
        <strain evidence="1 2">DSM 14670</strain>
    </source>
</reference>
<gene>
    <name evidence="1" type="ORF">QHF89_37765</name>
</gene>
<proteinExistence type="predicted"/>
<name>A0ABT6P3X7_9BACT</name>
<keyword evidence="2" id="KW-1185">Reference proteome</keyword>
<accession>A0ABT6P3X7</accession>
<comment type="caution">
    <text evidence="1">The sequence shown here is derived from an EMBL/GenBank/DDBJ whole genome shotgun (WGS) entry which is preliminary data.</text>
</comment>
<evidence type="ECO:0000313" key="1">
    <source>
        <dbReference type="EMBL" id="MDI1435310.1"/>
    </source>
</evidence>